<dbReference type="EMBL" id="JAVXUP010001296">
    <property type="protein sequence ID" value="KAK3013467.1"/>
    <property type="molecule type" value="Genomic_DNA"/>
</dbReference>
<dbReference type="Pfam" id="PF00153">
    <property type="entry name" value="Mito_carr"/>
    <property type="match status" value="3"/>
</dbReference>
<keyword evidence="9" id="KW-1133">Transmembrane helix</keyword>
<evidence type="ECO:0000256" key="4">
    <source>
        <dbReference type="ARBA" id="ARBA00022737"/>
    </source>
</evidence>
<evidence type="ECO:0000313" key="10">
    <source>
        <dbReference type="EMBL" id="KAK3013467.1"/>
    </source>
</evidence>
<evidence type="ECO:0000256" key="7">
    <source>
        <dbReference type="RuleBase" id="RU000488"/>
    </source>
</evidence>
<keyword evidence="5 6" id="KW-0472">Membrane</keyword>
<evidence type="ECO:0000256" key="5">
    <source>
        <dbReference type="ARBA" id="ARBA00023136"/>
    </source>
</evidence>
<proteinExistence type="inferred from homology"/>
<feature type="region of interest" description="Disordered" evidence="8">
    <location>
        <begin position="362"/>
        <end position="391"/>
    </location>
</feature>
<feature type="repeat" description="Solcar" evidence="6">
    <location>
        <begin position="30"/>
        <end position="108"/>
    </location>
</feature>
<dbReference type="Proteomes" id="UP001188597">
    <property type="component" value="Unassembled WGS sequence"/>
</dbReference>
<feature type="repeat" description="Solcar" evidence="6">
    <location>
        <begin position="123"/>
        <end position="216"/>
    </location>
</feature>
<reference evidence="10" key="1">
    <citation type="submission" date="2022-12" db="EMBL/GenBank/DDBJ databases">
        <title>Draft genome assemblies for two species of Escallonia (Escalloniales).</title>
        <authorList>
            <person name="Chanderbali A."/>
            <person name="Dervinis C."/>
            <person name="Anghel I."/>
            <person name="Soltis D."/>
            <person name="Soltis P."/>
            <person name="Zapata F."/>
        </authorList>
    </citation>
    <scope>NUCLEOTIDE SEQUENCE</scope>
    <source>
        <strain evidence="10">UCBG64.0493</strain>
        <tissue evidence="10">Leaf</tissue>
    </source>
</reference>
<gene>
    <name evidence="10" type="ORF">RJ639_009775</name>
</gene>
<evidence type="ECO:0000256" key="8">
    <source>
        <dbReference type="SAM" id="MobiDB-lite"/>
    </source>
</evidence>
<keyword evidence="4" id="KW-0677">Repeat</keyword>
<dbReference type="PANTHER" id="PTHR46080:SF8">
    <property type="entry name" value="SOLUTE CARRIER FAMILY 25 MEMBER 44-LIKE"/>
    <property type="match status" value="1"/>
</dbReference>
<dbReference type="InterPro" id="IPR018108">
    <property type="entry name" value="MCP_transmembrane"/>
</dbReference>
<evidence type="ECO:0000256" key="9">
    <source>
        <dbReference type="SAM" id="Phobius"/>
    </source>
</evidence>
<sequence>MSLGTAEDDSAQEIHIPADIDWQMLDKSKFFFLGAALFSGVSGTLYPIVVLKTRQQVAQSQLSCVKTSFSILRNEGFCGLYRGFGTSLMGTIPARALYMTALEVTKSNVGTVTIRLGFPEPTAAAIANAAAGLSAAMAAQLVWTPVDVVSQRLMVQGGTNSKVPTACKYLGGIDAFRKILNADGVRGLYRGFGISILTYAPSNAVWWASYSVAQRLVWGGIGSYCCKKDDGNGENGVNALRPDSKTIMAVQGVSAAMAGGVSALITMPLDTIKTRLQVLDGDENGRRVPTVGQTVRSLVKEGGWTACYRGLGPRWASMSMSATTMITTYEFLKRLSAKNQEGCPPYLYSTFSRSVLSTDLDPNPWLQQHRTGQDPSLSNTGQHPAPVEDPYPLSTACDRGLAGPIILTGDFNQVIDAMDKSDTLTNALHGH</sequence>
<dbReference type="InterPro" id="IPR002067">
    <property type="entry name" value="MCP"/>
</dbReference>
<dbReference type="PRINTS" id="PR00926">
    <property type="entry name" value="MITOCARRIER"/>
</dbReference>
<comment type="similarity">
    <text evidence="7">Belongs to the mitochondrial carrier (TC 2.A.29) family.</text>
</comment>
<feature type="repeat" description="Solcar" evidence="6">
    <location>
        <begin position="246"/>
        <end position="335"/>
    </location>
</feature>
<dbReference type="InterPro" id="IPR023395">
    <property type="entry name" value="MCP_dom_sf"/>
</dbReference>
<feature type="transmembrane region" description="Helical" evidence="9">
    <location>
        <begin position="30"/>
        <end position="51"/>
    </location>
</feature>
<evidence type="ECO:0000256" key="2">
    <source>
        <dbReference type="ARBA" id="ARBA00022448"/>
    </source>
</evidence>
<evidence type="ECO:0000256" key="6">
    <source>
        <dbReference type="PROSITE-ProRule" id="PRU00282"/>
    </source>
</evidence>
<dbReference type="Gene3D" id="1.50.40.10">
    <property type="entry name" value="Mitochondrial carrier domain"/>
    <property type="match status" value="1"/>
</dbReference>
<comment type="caution">
    <text evidence="10">The sequence shown here is derived from an EMBL/GenBank/DDBJ whole genome shotgun (WGS) entry which is preliminary data.</text>
</comment>
<evidence type="ECO:0000256" key="1">
    <source>
        <dbReference type="ARBA" id="ARBA00004141"/>
    </source>
</evidence>
<comment type="subcellular location">
    <subcellularLocation>
        <location evidence="1">Membrane</location>
        <topology evidence="1">Multi-pass membrane protein</topology>
    </subcellularLocation>
</comment>
<organism evidence="10 11">
    <name type="scientific">Escallonia herrerae</name>
    <dbReference type="NCBI Taxonomy" id="1293975"/>
    <lineage>
        <taxon>Eukaryota</taxon>
        <taxon>Viridiplantae</taxon>
        <taxon>Streptophyta</taxon>
        <taxon>Embryophyta</taxon>
        <taxon>Tracheophyta</taxon>
        <taxon>Spermatophyta</taxon>
        <taxon>Magnoliopsida</taxon>
        <taxon>eudicotyledons</taxon>
        <taxon>Gunneridae</taxon>
        <taxon>Pentapetalae</taxon>
        <taxon>asterids</taxon>
        <taxon>campanulids</taxon>
        <taxon>Escalloniales</taxon>
        <taxon>Escalloniaceae</taxon>
        <taxon>Escallonia</taxon>
    </lineage>
</organism>
<keyword evidence="2 7" id="KW-0813">Transport</keyword>
<dbReference type="AlphaFoldDB" id="A0AA88VQZ7"/>
<dbReference type="PANTHER" id="PTHR46080">
    <property type="entry name" value="MITOCHONDRIAL SUBSTRATE CARRIER FAMILY PROTEIN J"/>
    <property type="match status" value="1"/>
</dbReference>
<evidence type="ECO:0000256" key="3">
    <source>
        <dbReference type="ARBA" id="ARBA00022692"/>
    </source>
</evidence>
<protein>
    <recommendedName>
        <fullName evidence="12">Solute carrier family 25 member 44</fullName>
    </recommendedName>
</protein>
<keyword evidence="3 6" id="KW-0812">Transmembrane</keyword>
<keyword evidence="11" id="KW-1185">Reference proteome</keyword>
<feature type="compositionally biased region" description="Polar residues" evidence="8">
    <location>
        <begin position="365"/>
        <end position="382"/>
    </location>
</feature>
<dbReference type="GO" id="GO:0055085">
    <property type="term" value="P:transmembrane transport"/>
    <property type="evidence" value="ECO:0007669"/>
    <property type="project" value="InterPro"/>
</dbReference>
<dbReference type="SUPFAM" id="SSF103506">
    <property type="entry name" value="Mitochondrial carrier"/>
    <property type="match status" value="1"/>
</dbReference>
<name>A0AA88VQZ7_9ASTE</name>
<evidence type="ECO:0000313" key="11">
    <source>
        <dbReference type="Proteomes" id="UP001188597"/>
    </source>
</evidence>
<dbReference type="PROSITE" id="PS50920">
    <property type="entry name" value="SOLCAR"/>
    <property type="match status" value="3"/>
</dbReference>
<dbReference type="GO" id="GO:0016020">
    <property type="term" value="C:membrane"/>
    <property type="evidence" value="ECO:0007669"/>
    <property type="project" value="UniProtKB-SubCell"/>
</dbReference>
<accession>A0AA88VQZ7</accession>
<evidence type="ECO:0008006" key="12">
    <source>
        <dbReference type="Google" id="ProtNLM"/>
    </source>
</evidence>